<organism evidence="1 2">
    <name type="scientific">Candidatus Campbellbacteria bacterium RIFCSPHIGHO2_12_FULL_35_10</name>
    <dbReference type="NCBI Taxonomy" id="1797578"/>
    <lineage>
        <taxon>Bacteria</taxon>
        <taxon>Candidatus Campbelliibacteriota</taxon>
    </lineage>
</organism>
<gene>
    <name evidence="1" type="ORF">A3E89_01610</name>
</gene>
<name>A0A1F5EP71_9BACT</name>
<proteinExistence type="predicted"/>
<protein>
    <submittedName>
        <fullName evidence="1">Uncharacterized protein</fullName>
    </submittedName>
</protein>
<comment type="caution">
    <text evidence="1">The sequence shown here is derived from an EMBL/GenBank/DDBJ whole genome shotgun (WGS) entry which is preliminary data.</text>
</comment>
<sequence length="115" mass="13751">MTDEKFDEISLLFFQKLIGEDVLREFKIKREDIKPENVSELTKNFFTETFSCKNPNFREIDREIISSSQNMQGYVRKRPEISFSVFLIANSLNISYLEMLEWFRKGTFIVMEENT</sequence>
<dbReference type="AlphaFoldDB" id="A0A1F5EP71"/>
<evidence type="ECO:0000313" key="2">
    <source>
        <dbReference type="Proteomes" id="UP000185891"/>
    </source>
</evidence>
<dbReference type="Proteomes" id="UP000185891">
    <property type="component" value="Unassembled WGS sequence"/>
</dbReference>
<reference evidence="1 2" key="1">
    <citation type="journal article" date="2016" name="Nat. Commun.">
        <title>Thousands of microbial genomes shed light on interconnected biogeochemical processes in an aquifer system.</title>
        <authorList>
            <person name="Anantharaman K."/>
            <person name="Brown C.T."/>
            <person name="Hug L.A."/>
            <person name="Sharon I."/>
            <person name="Castelle C.J."/>
            <person name="Probst A.J."/>
            <person name="Thomas B.C."/>
            <person name="Singh A."/>
            <person name="Wilkins M.J."/>
            <person name="Karaoz U."/>
            <person name="Brodie E.L."/>
            <person name="Williams K.H."/>
            <person name="Hubbard S.S."/>
            <person name="Banfield J.F."/>
        </authorList>
    </citation>
    <scope>NUCLEOTIDE SEQUENCE [LARGE SCALE GENOMIC DNA]</scope>
</reference>
<accession>A0A1F5EP71</accession>
<dbReference type="EMBL" id="MFAA01000013">
    <property type="protein sequence ID" value="OGD69192.1"/>
    <property type="molecule type" value="Genomic_DNA"/>
</dbReference>
<evidence type="ECO:0000313" key="1">
    <source>
        <dbReference type="EMBL" id="OGD69192.1"/>
    </source>
</evidence>